<evidence type="ECO:0000313" key="3">
    <source>
        <dbReference type="Proteomes" id="UP000765509"/>
    </source>
</evidence>
<comment type="caution">
    <text evidence="2">The sequence shown here is derived from an EMBL/GenBank/DDBJ whole genome shotgun (WGS) entry which is preliminary data.</text>
</comment>
<protein>
    <submittedName>
        <fullName evidence="2">Uncharacterized protein</fullName>
    </submittedName>
</protein>
<evidence type="ECO:0000256" key="1">
    <source>
        <dbReference type="SAM" id="MobiDB-lite"/>
    </source>
</evidence>
<proteinExistence type="predicted"/>
<feature type="compositionally biased region" description="Polar residues" evidence="1">
    <location>
        <begin position="72"/>
        <end position="90"/>
    </location>
</feature>
<feature type="region of interest" description="Disordered" evidence="1">
    <location>
        <begin position="1"/>
        <end position="28"/>
    </location>
</feature>
<feature type="region of interest" description="Disordered" evidence="1">
    <location>
        <begin position="62"/>
        <end position="90"/>
    </location>
</feature>
<dbReference type="Proteomes" id="UP000765509">
    <property type="component" value="Unassembled WGS sequence"/>
</dbReference>
<accession>A0A9Q3J168</accession>
<keyword evidence="3" id="KW-1185">Reference proteome</keyword>
<organism evidence="2 3">
    <name type="scientific">Austropuccinia psidii MF-1</name>
    <dbReference type="NCBI Taxonomy" id="1389203"/>
    <lineage>
        <taxon>Eukaryota</taxon>
        <taxon>Fungi</taxon>
        <taxon>Dikarya</taxon>
        <taxon>Basidiomycota</taxon>
        <taxon>Pucciniomycotina</taxon>
        <taxon>Pucciniomycetes</taxon>
        <taxon>Pucciniales</taxon>
        <taxon>Sphaerophragmiaceae</taxon>
        <taxon>Austropuccinia</taxon>
    </lineage>
</organism>
<gene>
    <name evidence="2" type="ORF">O181_093299</name>
</gene>
<dbReference type="EMBL" id="AVOT02060035">
    <property type="protein sequence ID" value="MBW0553584.1"/>
    <property type="molecule type" value="Genomic_DNA"/>
</dbReference>
<reference evidence="2" key="1">
    <citation type="submission" date="2021-03" db="EMBL/GenBank/DDBJ databases">
        <title>Draft genome sequence of rust myrtle Austropuccinia psidii MF-1, a brazilian biotype.</title>
        <authorList>
            <person name="Quecine M.C."/>
            <person name="Pachon D.M.R."/>
            <person name="Bonatelli M.L."/>
            <person name="Correr F.H."/>
            <person name="Franceschini L.M."/>
            <person name="Leite T.F."/>
            <person name="Margarido G.R.A."/>
            <person name="Almeida C.A."/>
            <person name="Ferrarezi J.A."/>
            <person name="Labate C.A."/>
        </authorList>
    </citation>
    <scope>NUCLEOTIDE SEQUENCE</scope>
    <source>
        <strain evidence="2">MF-1</strain>
    </source>
</reference>
<dbReference type="AlphaFoldDB" id="A0A9Q3J168"/>
<evidence type="ECO:0000313" key="2">
    <source>
        <dbReference type="EMBL" id="MBW0553584.1"/>
    </source>
</evidence>
<sequence>MTIGDFSPQDCNHGLWQSPEAPSHLHKGSPPNFNSIGLIIQEARMVHIWSYIPLYTIFPQQSNGDRHRTKLNHSNSSPQTHHPFQRKNSQPFSLTIIGSYQKTIQGPQPPGPAGVGLYFLS</sequence>
<name>A0A9Q3J168_9BASI</name>